<reference evidence="1 2" key="1">
    <citation type="submission" date="2018-03" db="EMBL/GenBank/DDBJ databases">
        <title>Bacteriophage NCPPB3778 and a type I-E CRISPR drive the evolution of the US Biological Select Agent, Rathayibacter toxicus.</title>
        <authorList>
            <person name="Davis E.W.II."/>
            <person name="Tabima J.F."/>
            <person name="Weisberg A.J."/>
            <person name="Dantas Lopes L."/>
            <person name="Wiseman M.S."/>
            <person name="Wiseman M.S."/>
            <person name="Pupko T."/>
            <person name="Belcher M.S."/>
            <person name="Sechler A.J."/>
            <person name="Tancos M.A."/>
            <person name="Schroeder B.K."/>
            <person name="Murray T.D."/>
            <person name="Luster D.G."/>
            <person name="Schneider W.L."/>
            <person name="Rogers E."/>
            <person name="Andreote F.D."/>
            <person name="Grunwald N.J."/>
            <person name="Putnam M.L."/>
            <person name="Chang J.H."/>
        </authorList>
    </citation>
    <scope>NUCLEOTIDE SEQUENCE [LARGE SCALE GENOMIC DNA]</scope>
    <source>
        <strain evidence="1 2">DSM 15933</strain>
    </source>
</reference>
<dbReference type="Proteomes" id="UP000241085">
    <property type="component" value="Unassembled WGS sequence"/>
</dbReference>
<protein>
    <submittedName>
        <fullName evidence="1">Uncharacterized protein</fullName>
    </submittedName>
</protein>
<gene>
    <name evidence="1" type="ORF">C1I63_09995</name>
</gene>
<keyword evidence="2" id="KW-1185">Reference proteome</keyword>
<comment type="caution">
    <text evidence="1">The sequence shown here is derived from an EMBL/GenBank/DDBJ whole genome shotgun (WGS) entry which is preliminary data.</text>
</comment>
<accession>A0A2T4UUD6</accession>
<dbReference type="EMBL" id="PZPL01000001">
    <property type="protein sequence ID" value="PTL73150.1"/>
    <property type="molecule type" value="Genomic_DNA"/>
</dbReference>
<proteinExistence type="predicted"/>
<sequence length="67" mass="7258">MLESLIDAFTDPGAVDPAAAAMLVRRCRALLDADASDGRIRGTAFDGRLTVIEDTSSPEQPLWERLL</sequence>
<dbReference type="AlphaFoldDB" id="A0A2T4UUD6"/>
<dbReference type="RefSeq" id="WP_107574674.1">
    <property type="nucleotide sequence ID" value="NZ_PZPL01000001.1"/>
</dbReference>
<evidence type="ECO:0000313" key="1">
    <source>
        <dbReference type="EMBL" id="PTL73150.1"/>
    </source>
</evidence>
<name>A0A2T4UUD6_9MICO</name>
<evidence type="ECO:0000313" key="2">
    <source>
        <dbReference type="Proteomes" id="UP000241085"/>
    </source>
</evidence>
<organism evidence="1 2">
    <name type="scientific">Rathayibacter caricis DSM 15933</name>
    <dbReference type="NCBI Taxonomy" id="1328867"/>
    <lineage>
        <taxon>Bacteria</taxon>
        <taxon>Bacillati</taxon>
        <taxon>Actinomycetota</taxon>
        <taxon>Actinomycetes</taxon>
        <taxon>Micrococcales</taxon>
        <taxon>Microbacteriaceae</taxon>
        <taxon>Rathayibacter</taxon>
    </lineage>
</organism>